<gene>
    <name evidence="3" type="ORF">EMA8858_01272</name>
</gene>
<evidence type="ECO:0000313" key="4">
    <source>
        <dbReference type="Proteomes" id="UP000837932"/>
    </source>
</evidence>
<evidence type="ECO:0000256" key="2">
    <source>
        <dbReference type="SAM" id="SignalP"/>
    </source>
</evidence>
<organism evidence="3 4">
    <name type="scientific">Emticicia aquatica</name>
    <dbReference type="NCBI Taxonomy" id="1681835"/>
    <lineage>
        <taxon>Bacteria</taxon>
        <taxon>Pseudomonadati</taxon>
        <taxon>Bacteroidota</taxon>
        <taxon>Cytophagia</taxon>
        <taxon>Cytophagales</taxon>
        <taxon>Leadbetterellaceae</taxon>
        <taxon>Emticicia</taxon>
    </lineage>
</organism>
<comment type="caution">
    <text evidence="3">The sequence shown here is derived from an EMBL/GenBank/DDBJ whole genome shotgun (WGS) entry which is preliminary data.</text>
</comment>
<accession>A0ABM9ANV3</accession>
<feature type="compositionally biased region" description="Polar residues" evidence="1">
    <location>
        <begin position="26"/>
        <end position="40"/>
    </location>
</feature>
<keyword evidence="2" id="KW-0732">Signal</keyword>
<protein>
    <submittedName>
        <fullName evidence="3">Uncharacterized protein</fullName>
    </submittedName>
</protein>
<feature type="signal peptide" evidence="2">
    <location>
        <begin position="1"/>
        <end position="22"/>
    </location>
</feature>
<dbReference type="Proteomes" id="UP000837932">
    <property type="component" value="Unassembled WGS sequence"/>
</dbReference>
<sequence>MKKFTFILIFLAFGVFSCQDEANVKPKTNASGKQGDTVNHINDGPGS</sequence>
<evidence type="ECO:0000256" key="1">
    <source>
        <dbReference type="SAM" id="MobiDB-lite"/>
    </source>
</evidence>
<feature type="region of interest" description="Disordered" evidence="1">
    <location>
        <begin position="26"/>
        <end position="47"/>
    </location>
</feature>
<dbReference type="EMBL" id="CAKLPY010000001">
    <property type="protein sequence ID" value="CAH0995152.1"/>
    <property type="molecule type" value="Genomic_DNA"/>
</dbReference>
<feature type="chain" id="PRO_5045075732" evidence="2">
    <location>
        <begin position="23"/>
        <end position="47"/>
    </location>
</feature>
<proteinExistence type="predicted"/>
<keyword evidence="4" id="KW-1185">Reference proteome</keyword>
<evidence type="ECO:0000313" key="3">
    <source>
        <dbReference type="EMBL" id="CAH0995152.1"/>
    </source>
</evidence>
<reference evidence="3" key="1">
    <citation type="submission" date="2021-12" db="EMBL/GenBank/DDBJ databases">
        <authorList>
            <person name="Rodrigo-Torres L."/>
            <person name="Arahal R. D."/>
            <person name="Lucena T."/>
        </authorList>
    </citation>
    <scope>NUCLEOTIDE SEQUENCE</scope>
    <source>
        <strain evidence="3">CECT 8858</strain>
    </source>
</reference>
<dbReference type="PROSITE" id="PS51257">
    <property type="entry name" value="PROKAR_LIPOPROTEIN"/>
    <property type="match status" value="1"/>
</dbReference>
<name>A0ABM9ANV3_9BACT</name>